<reference evidence="2" key="1">
    <citation type="submission" date="2019-03" db="EMBL/GenBank/DDBJ databases">
        <title>WGS assembly of Setaria viridis.</title>
        <authorList>
            <person name="Huang P."/>
            <person name="Jenkins J."/>
            <person name="Grimwood J."/>
            <person name="Barry K."/>
            <person name="Healey A."/>
            <person name="Mamidi S."/>
            <person name="Sreedasyam A."/>
            <person name="Shu S."/>
            <person name="Feldman M."/>
            <person name="Wu J."/>
            <person name="Yu Y."/>
            <person name="Chen C."/>
            <person name="Johnson J."/>
            <person name="Rokhsar D."/>
            <person name="Baxter I."/>
            <person name="Schmutz J."/>
            <person name="Brutnell T."/>
            <person name="Kellogg E."/>
        </authorList>
    </citation>
    <scope>NUCLEOTIDE SEQUENCE [LARGE SCALE GENOMIC DNA]</scope>
</reference>
<evidence type="ECO:0000256" key="1">
    <source>
        <dbReference type="SAM" id="MobiDB-lite"/>
    </source>
</evidence>
<proteinExistence type="predicted"/>
<evidence type="ECO:0000313" key="2">
    <source>
        <dbReference type="EMBL" id="TKW13304.1"/>
    </source>
</evidence>
<dbReference type="AlphaFoldDB" id="A0A4U6UFB4"/>
<accession>A0A4U6UFB4</accession>
<dbReference type="Proteomes" id="UP000298652">
    <property type="component" value="Chromosome 5"/>
</dbReference>
<feature type="region of interest" description="Disordered" evidence="1">
    <location>
        <begin position="23"/>
        <end position="66"/>
    </location>
</feature>
<protein>
    <submittedName>
        <fullName evidence="2">Uncharacterized protein</fullName>
    </submittedName>
</protein>
<name>A0A4U6UFB4_SETVI</name>
<dbReference type="Gramene" id="TKW13304">
    <property type="protein sequence ID" value="TKW13304"/>
    <property type="gene ID" value="SEVIR_5G091050v2"/>
</dbReference>
<dbReference type="EMBL" id="CM016556">
    <property type="protein sequence ID" value="TKW13304.1"/>
    <property type="molecule type" value="Genomic_DNA"/>
</dbReference>
<evidence type="ECO:0000313" key="3">
    <source>
        <dbReference type="Proteomes" id="UP000298652"/>
    </source>
</evidence>
<gene>
    <name evidence="2" type="ORF">SEVIR_5G091050v2</name>
</gene>
<sequence length="66" mass="7011">MRMSARSAVKGLLRLHELGSGSIGLDSVRRHQSRLRAGSPLRPGPQLPSPSAGLVEQRSGNNILIA</sequence>
<organism evidence="2 3">
    <name type="scientific">Setaria viridis</name>
    <name type="common">Green bristlegrass</name>
    <name type="synonym">Setaria italica subsp. viridis</name>
    <dbReference type="NCBI Taxonomy" id="4556"/>
    <lineage>
        <taxon>Eukaryota</taxon>
        <taxon>Viridiplantae</taxon>
        <taxon>Streptophyta</taxon>
        <taxon>Embryophyta</taxon>
        <taxon>Tracheophyta</taxon>
        <taxon>Spermatophyta</taxon>
        <taxon>Magnoliopsida</taxon>
        <taxon>Liliopsida</taxon>
        <taxon>Poales</taxon>
        <taxon>Poaceae</taxon>
        <taxon>PACMAD clade</taxon>
        <taxon>Panicoideae</taxon>
        <taxon>Panicodae</taxon>
        <taxon>Paniceae</taxon>
        <taxon>Cenchrinae</taxon>
        <taxon>Setaria</taxon>
    </lineage>
</organism>
<keyword evidence="3" id="KW-1185">Reference proteome</keyword>